<dbReference type="NCBIfam" id="TIGR01512">
    <property type="entry name" value="ATPase-IB2_Cd"/>
    <property type="match status" value="1"/>
</dbReference>
<dbReference type="Gene3D" id="2.70.150.10">
    <property type="entry name" value="Calcium-transporting ATPase, cytoplasmic transduction domain A"/>
    <property type="match status" value="1"/>
</dbReference>
<keyword evidence="5 12" id="KW-0812">Transmembrane</keyword>
<dbReference type="OrthoDB" id="73457at2"/>
<dbReference type="Proteomes" id="UP000240317">
    <property type="component" value="Unassembled WGS sequence"/>
</dbReference>
<feature type="transmembrane region" description="Helical" evidence="12">
    <location>
        <begin position="408"/>
        <end position="429"/>
    </location>
</feature>
<evidence type="ECO:0000256" key="9">
    <source>
        <dbReference type="ARBA" id="ARBA00022967"/>
    </source>
</evidence>
<dbReference type="CDD" id="cd00371">
    <property type="entry name" value="HMA"/>
    <property type="match status" value="2"/>
</dbReference>
<dbReference type="EMBL" id="PYSV01000020">
    <property type="protein sequence ID" value="PTA66772.1"/>
    <property type="molecule type" value="Genomic_DNA"/>
</dbReference>
<evidence type="ECO:0000256" key="3">
    <source>
        <dbReference type="ARBA" id="ARBA00022475"/>
    </source>
</evidence>
<dbReference type="InterPro" id="IPR017969">
    <property type="entry name" value="Heavy-metal-associated_CS"/>
</dbReference>
<dbReference type="RefSeq" id="WP_107139187.1">
    <property type="nucleotide sequence ID" value="NZ_PYSV01000020.1"/>
</dbReference>
<keyword evidence="8 12" id="KW-0067">ATP-binding</keyword>
<feature type="region of interest" description="Disordered" evidence="13">
    <location>
        <begin position="151"/>
        <end position="171"/>
    </location>
</feature>
<dbReference type="PANTHER" id="PTHR48085:SF5">
    <property type="entry name" value="CADMIUM_ZINC-TRANSPORTING ATPASE HMA4-RELATED"/>
    <property type="match status" value="1"/>
</dbReference>
<evidence type="ECO:0000256" key="1">
    <source>
        <dbReference type="ARBA" id="ARBA00004651"/>
    </source>
</evidence>
<evidence type="ECO:0000256" key="13">
    <source>
        <dbReference type="SAM" id="MobiDB-lite"/>
    </source>
</evidence>
<dbReference type="InterPro" id="IPR018303">
    <property type="entry name" value="ATPase_P-typ_P_site"/>
</dbReference>
<dbReference type="AlphaFoldDB" id="A0A2T3W4H3"/>
<dbReference type="InterPro" id="IPR027256">
    <property type="entry name" value="P-typ_ATPase_IB"/>
</dbReference>
<dbReference type="GO" id="GO:0046872">
    <property type="term" value="F:metal ion binding"/>
    <property type="evidence" value="ECO:0007669"/>
    <property type="project" value="UniProtKB-KW"/>
</dbReference>
<dbReference type="InterPro" id="IPR023214">
    <property type="entry name" value="HAD_sf"/>
</dbReference>
<dbReference type="SUPFAM" id="SSF81665">
    <property type="entry name" value="Calcium ATPase, transmembrane domain M"/>
    <property type="match status" value="1"/>
</dbReference>
<evidence type="ECO:0000256" key="12">
    <source>
        <dbReference type="RuleBase" id="RU362081"/>
    </source>
</evidence>
<dbReference type="InterPro" id="IPR036412">
    <property type="entry name" value="HAD-like_sf"/>
</dbReference>
<dbReference type="SFLD" id="SFLDF00027">
    <property type="entry name" value="p-type_atpase"/>
    <property type="match status" value="1"/>
</dbReference>
<evidence type="ECO:0000256" key="5">
    <source>
        <dbReference type="ARBA" id="ARBA00022692"/>
    </source>
</evidence>
<dbReference type="InterPro" id="IPR023299">
    <property type="entry name" value="ATPase_P-typ_cyto_dom_N"/>
</dbReference>
<name>A0A2T3W4H3_9DEIO</name>
<dbReference type="PANTHER" id="PTHR48085">
    <property type="entry name" value="CADMIUM/ZINC-TRANSPORTING ATPASE HMA2-RELATED"/>
    <property type="match status" value="1"/>
</dbReference>
<dbReference type="Gene3D" id="3.30.70.100">
    <property type="match status" value="2"/>
</dbReference>
<sequence>MTASPSTPGTPLRYFVERMDCADCARTVQSALTRLPGVGDPRVNFTTQTLSLTLDETQLPREKLEHTLRSLGYPPVLENAPAAPAAQTLRYFVNNMDCADCANKVQGVVSRLPGAGEPKVSFTTQTLSLTLDETKTSRAQLEQTLRSIGYPPDLQEDAQATPGTPSAPRPARVELPWHQTSKGRNVLLTGALFALAFVLSLVAPSFAFYAYAAATLIGVWPLLLKAVASTRLGEPFTINTLISVAAIGAVAIGEAAEGALVVFLFAIGELLENVAAGRARAGIQALAALAPKTALLLSGTQTQEVPVESLQVGQLVRVQPGGRVPADGTITEGNSNLDDSPVTGESVPVHKSTGDQVYAGSINTDGVLTVRVDRGASDNTIARIIHLVEEAESSKAPTARFLDRFSRWYTPAAMAVAFLFAVIPPLLFGQDWNEWIYKGVALLLIACPCALVLSVPAAVTSGISAGARQGLLIKGGAALETIGSVNTIAFDKTGTLTENKPQVTDVIPLSASEQDVVTLAAAVETGSAHPLAKAILDRAKGQTILTAENARAIPGKAVTATVGGRTLAVGSPRYAQELAPVAPDVLGRIEVLEHQGKTVVVLLDGAAPLGLLAIRDEPRAHAKAAIAKLTALGVRSVMLTGDNARTGHAIAGDLGLDVEAELMPEDKLRRIAELKRSGKVAMVGDGINDAPALAQSDVGIAMGGGTDVALETADAALLRHSVMGVSDLVQLSRAVMTNIRQNVTFALGLKAIFLVTTLLGITGLWPAILSDTGATVLVTANALRLLRFRPS</sequence>
<dbReference type="GO" id="GO:0019829">
    <property type="term" value="F:ATPase-coupled monoatomic cation transmembrane transporter activity"/>
    <property type="evidence" value="ECO:0007669"/>
    <property type="project" value="InterPro"/>
</dbReference>
<dbReference type="InterPro" id="IPR001757">
    <property type="entry name" value="P_typ_ATPase"/>
</dbReference>
<evidence type="ECO:0000259" key="14">
    <source>
        <dbReference type="PROSITE" id="PS50846"/>
    </source>
</evidence>
<dbReference type="InterPro" id="IPR006121">
    <property type="entry name" value="HMA_dom"/>
</dbReference>
<comment type="subcellular location">
    <subcellularLocation>
        <location evidence="1">Cell membrane</location>
        <topology evidence="1">Multi-pass membrane protein</topology>
    </subcellularLocation>
</comment>
<dbReference type="SFLD" id="SFLDG00002">
    <property type="entry name" value="C1.7:_P-type_atpase_like"/>
    <property type="match status" value="1"/>
</dbReference>
<dbReference type="SUPFAM" id="SSF81653">
    <property type="entry name" value="Calcium ATPase, transduction domain A"/>
    <property type="match status" value="1"/>
</dbReference>
<keyword evidence="6 12" id="KW-0479">Metal-binding</keyword>
<dbReference type="InterPro" id="IPR044492">
    <property type="entry name" value="P_typ_ATPase_HD_dom"/>
</dbReference>
<dbReference type="NCBIfam" id="TIGR01511">
    <property type="entry name" value="ATPase-IB1_Cu"/>
    <property type="match status" value="1"/>
</dbReference>
<dbReference type="InterPro" id="IPR059000">
    <property type="entry name" value="ATPase_P-type_domA"/>
</dbReference>
<dbReference type="GO" id="GO:0005886">
    <property type="term" value="C:plasma membrane"/>
    <property type="evidence" value="ECO:0007669"/>
    <property type="project" value="UniProtKB-SubCell"/>
</dbReference>
<dbReference type="PROSITE" id="PS00154">
    <property type="entry name" value="ATPASE_E1_E2"/>
    <property type="match status" value="1"/>
</dbReference>
<evidence type="ECO:0000256" key="6">
    <source>
        <dbReference type="ARBA" id="ARBA00022723"/>
    </source>
</evidence>
<dbReference type="GO" id="GO:0015086">
    <property type="term" value="F:cadmium ion transmembrane transporter activity"/>
    <property type="evidence" value="ECO:0007669"/>
    <property type="project" value="TreeGrafter"/>
</dbReference>
<evidence type="ECO:0000256" key="7">
    <source>
        <dbReference type="ARBA" id="ARBA00022741"/>
    </source>
</evidence>
<dbReference type="Pfam" id="PF00122">
    <property type="entry name" value="E1-E2_ATPase"/>
    <property type="match status" value="1"/>
</dbReference>
<evidence type="ECO:0000313" key="16">
    <source>
        <dbReference type="Proteomes" id="UP000240317"/>
    </source>
</evidence>
<keyword evidence="9" id="KW-1278">Translocase</keyword>
<evidence type="ECO:0000256" key="10">
    <source>
        <dbReference type="ARBA" id="ARBA00022989"/>
    </source>
</evidence>
<evidence type="ECO:0000256" key="2">
    <source>
        <dbReference type="ARBA" id="ARBA00006024"/>
    </source>
</evidence>
<evidence type="ECO:0000313" key="15">
    <source>
        <dbReference type="EMBL" id="PTA66772.1"/>
    </source>
</evidence>
<evidence type="ECO:0000256" key="4">
    <source>
        <dbReference type="ARBA" id="ARBA00022553"/>
    </source>
</evidence>
<accession>A0A2T3W4H3</accession>
<dbReference type="Pfam" id="PF00702">
    <property type="entry name" value="Hydrolase"/>
    <property type="match status" value="1"/>
</dbReference>
<keyword evidence="10 12" id="KW-1133">Transmembrane helix</keyword>
<feature type="transmembrane region" description="Helical" evidence="12">
    <location>
        <begin position="185"/>
        <end position="202"/>
    </location>
</feature>
<dbReference type="FunFam" id="2.70.150.10:FF:000002">
    <property type="entry name" value="Copper-transporting ATPase 1, putative"/>
    <property type="match status" value="1"/>
</dbReference>
<dbReference type="PRINTS" id="PR00119">
    <property type="entry name" value="CATATPASE"/>
</dbReference>
<proteinExistence type="inferred from homology"/>
<dbReference type="NCBIfam" id="TIGR01525">
    <property type="entry name" value="ATPase-IB_hvy"/>
    <property type="match status" value="1"/>
</dbReference>
<dbReference type="SUPFAM" id="SSF56784">
    <property type="entry name" value="HAD-like"/>
    <property type="match status" value="1"/>
</dbReference>
<keyword evidence="16" id="KW-1185">Reference proteome</keyword>
<evidence type="ECO:0000256" key="11">
    <source>
        <dbReference type="ARBA" id="ARBA00023136"/>
    </source>
</evidence>
<comment type="caution">
    <text evidence="15">The sequence shown here is derived from an EMBL/GenBank/DDBJ whole genome shotgun (WGS) entry which is preliminary data.</text>
</comment>
<dbReference type="Gene3D" id="3.40.1110.10">
    <property type="entry name" value="Calcium-transporting ATPase, cytoplasmic domain N"/>
    <property type="match status" value="1"/>
</dbReference>
<organism evidence="15 16">
    <name type="scientific">Deinococcus arcticus</name>
    <dbReference type="NCBI Taxonomy" id="2136176"/>
    <lineage>
        <taxon>Bacteria</taxon>
        <taxon>Thermotogati</taxon>
        <taxon>Deinococcota</taxon>
        <taxon>Deinococci</taxon>
        <taxon>Deinococcales</taxon>
        <taxon>Deinococcaceae</taxon>
        <taxon>Deinococcus</taxon>
    </lineage>
</organism>
<feature type="domain" description="HMA" evidence="14">
    <location>
        <begin position="87"/>
        <end position="153"/>
    </location>
</feature>
<reference evidence="15 16" key="1">
    <citation type="submission" date="2018-03" db="EMBL/GenBank/DDBJ databases">
        <title>Draft genome of Deinococcus sp. OD32.</title>
        <authorList>
            <person name="Wang X.-P."/>
            <person name="Du Z.-J."/>
        </authorList>
    </citation>
    <scope>NUCLEOTIDE SEQUENCE [LARGE SCALE GENOMIC DNA]</scope>
    <source>
        <strain evidence="15 16">OD32</strain>
    </source>
</reference>
<evidence type="ECO:0000256" key="8">
    <source>
        <dbReference type="ARBA" id="ARBA00022840"/>
    </source>
</evidence>
<dbReference type="GO" id="GO:0005524">
    <property type="term" value="F:ATP binding"/>
    <property type="evidence" value="ECO:0007669"/>
    <property type="project" value="UniProtKB-UniRule"/>
</dbReference>
<comment type="similarity">
    <text evidence="2 12">Belongs to the cation transport ATPase (P-type) (TC 3.A.3) family. Type IB subfamily.</text>
</comment>
<dbReference type="InterPro" id="IPR036163">
    <property type="entry name" value="HMA_dom_sf"/>
</dbReference>
<dbReference type="NCBIfam" id="TIGR01494">
    <property type="entry name" value="ATPase_P-type"/>
    <property type="match status" value="1"/>
</dbReference>
<dbReference type="SFLD" id="SFLDS00003">
    <property type="entry name" value="Haloacid_Dehalogenase"/>
    <property type="match status" value="1"/>
</dbReference>
<keyword evidence="11 12" id="KW-0472">Membrane</keyword>
<dbReference type="InterPro" id="IPR023298">
    <property type="entry name" value="ATPase_P-typ_TM_dom_sf"/>
</dbReference>
<keyword evidence="4" id="KW-0597">Phosphoprotein</keyword>
<dbReference type="PROSITE" id="PS50846">
    <property type="entry name" value="HMA_2"/>
    <property type="match status" value="2"/>
</dbReference>
<keyword evidence="7 12" id="KW-0547">Nucleotide-binding</keyword>
<feature type="transmembrane region" description="Helical" evidence="12">
    <location>
        <begin position="743"/>
        <end position="761"/>
    </location>
</feature>
<dbReference type="InterPro" id="IPR051014">
    <property type="entry name" value="Cation_Transport_ATPase_IB"/>
</dbReference>
<dbReference type="CDD" id="cd07546">
    <property type="entry name" value="P-type_ATPase_Pb_Zn_Cd2-like"/>
    <property type="match status" value="1"/>
</dbReference>
<dbReference type="Pfam" id="PF00403">
    <property type="entry name" value="HMA"/>
    <property type="match status" value="2"/>
</dbReference>
<dbReference type="PRINTS" id="PR00941">
    <property type="entry name" value="CDATPASE"/>
</dbReference>
<dbReference type="PROSITE" id="PS01047">
    <property type="entry name" value="HMA_1"/>
    <property type="match status" value="2"/>
</dbReference>
<feature type="domain" description="HMA" evidence="14">
    <location>
        <begin position="10"/>
        <end position="76"/>
    </location>
</feature>
<dbReference type="GO" id="GO:0016887">
    <property type="term" value="F:ATP hydrolysis activity"/>
    <property type="evidence" value="ECO:0007669"/>
    <property type="project" value="InterPro"/>
</dbReference>
<feature type="region of interest" description="Disordered" evidence="13">
    <location>
        <begin position="323"/>
        <end position="348"/>
    </location>
</feature>
<dbReference type="InterPro" id="IPR008250">
    <property type="entry name" value="ATPase_P-typ_transduc_dom_A_sf"/>
</dbReference>
<keyword evidence="3 12" id="KW-1003">Cell membrane</keyword>
<gene>
    <name evidence="15" type="ORF">C8263_16210</name>
</gene>
<feature type="transmembrane region" description="Helical" evidence="12">
    <location>
        <begin position="435"/>
        <end position="459"/>
    </location>
</feature>
<dbReference type="SUPFAM" id="SSF55008">
    <property type="entry name" value="HMA, heavy metal-associated domain"/>
    <property type="match status" value="2"/>
</dbReference>
<dbReference type="Gene3D" id="3.40.50.1000">
    <property type="entry name" value="HAD superfamily/HAD-like"/>
    <property type="match status" value="1"/>
</dbReference>
<protein>
    <submittedName>
        <fullName evidence="15">Heavy metal translocating P-type ATPase</fullName>
    </submittedName>
</protein>